<dbReference type="InterPro" id="IPR029063">
    <property type="entry name" value="SAM-dependent_MTases_sf"/>
</dbReference>
<evidence type="ECO:0000256" key="1">
    <source>
        <dbReference type="ARBA" id="ARBA00012190"/>
    </source>
</evidence>
<accession>A0A485LRQ3</accession>
<dbReference type="SUPFAM" id="SSF53335">
    <property type="entry name" value="S-adenosyl-L-methionine-dependent methyltransferases"/>
    <property type="match status" value="1"/>
</dbReference>
<reference evidence="7" key="2">
    <citation type="submission" date="2019-06" db="EMBL/GenBank/DDBJ databases">
        <title>Genomics analysis of Aphanomyces spp. identifies a new class of oomycete effector associated with host adaptation.</title>
        <authorList>
            <person name="Gaulin E."/>
        </authorList>
    </citation>
    <scope>NUCLEOTIDE SEQUENCE</scope>
    <source>
        <strain evidence="7">CBS 578.67</strain>
    </source>
</reference>
<dbReference type="Pfam" id="PF08123">
    <property type="entry name" value="DOT1"/>
    <property type="match status" value="1"/>
</dbReference>
<dbReference type="EC" id="2.1.1.360" evidence="1"/>
<feature type="domain" description="DOT1" evidence="6">
    <location>
        <begin position="120"/>
        <end position="257"/>
    </location>
</feature>
<dbReference type="PANTHER" id="PTHR21451">
    <property type="entry name" value="HISTONE H3 METHYLTRANSFERASE"/>
    <property type="match status" value="1"/>
</dbReference>
<dbReference type="InterPro" id="IPR025789">
    <property type="entry name" value="DOT1_dom"/>
</dbReference>
<protein>
    <recommendedName>
        <fullName evidence="2">Histone-lysine N-methyltransferase, H3 lysine-79 specific</fullName>
        <ecNumber evidence="1">2.1.1.360</ecNumber>
    </recommendedName>
    <alternativeName>
        <fullName evidence="4">Histone H3-K79 methyltransferase</fullName>
    </alternativeName>
</protein>
<gene>
    <name evidence="8" type="primary">Aste57867_23187</name>
    <name evidence="7" type="ORF">As57867_023116</name>
    <name evidence="8" type="ORF">ASTE57867_23187</name>
</gene>
<sequence length="316" mass="36411">MATQQSDADVQAWRERLMHYEPKEETWKKAALQMRQYAIDFAVRMKQVPANNAAVNKVRELIPDYVKEEIETLPISQFALGLIFYRPFQEYDFVYRHFSQEYGKELSIQARHDEKEFDKTSFVYGEIAFFPFADILSSITSEISESNAVFYDLGSGVGKAVVAAALVHPFHKAIGIEQLKPLVDFSHARVDKLMERNDVAGQTISYICGSFFDHSWSDGDVVFCHSTCFSPEMWQRISKEAEQLKQGAYFISVSHILASPLFEVLQTMTLPMSWGTCTVYIQRRRRIGRWASKMLKGNASRTDLMRPNNKQNEVRE</sequence>
<evidence type="ECO:0000313" key="9">
    <source>
        <dbReference type="Proteomes" id="UP000332933"/>
    </source>
</evidence>
<proteinExistence type="predicted"/>
<dbReference type="GO" id="GO:0140956">
    <property type="term" value="F:histone H3K79 trimethyltransferase activity"/>
    <property type="evidence" value="ECO:0007669"/>
    <property type="project" value="UniProtKB-EC"/>
</dbReference>
<dbReference type="EMBL" id="VJMH01007230">
    <property type="protein sequence ID" value="KAF0684842.1"/>
    <property type="molecule type" value="Genomic_DNA"/>
</dbReference>
<evidence type="ECO:0000313" key="7">
    <source>
        <dbReference type="EMBL" id="KAF0684842.1"/>
    </source>
</evidence>
<evidence type="ECO:0000256" key="2">
    <source>
        <dbReference type="ARBA" id="ARBA00020987"/>
    </source>
</evidence>
<organism evidence="8 9">
    <name type="scientific">Aphanomyces stellatus</name>
    <dbReference type="NCBI Taxonomy" id="120398"/>
    <lineage>
        <taxon>Eukaryota</taxon>
        <taxon>Sar</taxon>
        <taxon>Stramenopiles</taxon>
        <taxon>Oomycota</taxon>
        <taxon>Saprolegniomycetes</taxon>
        <taxon>Saprolegniales</taxon>
        <taxon>Verrucalvaceae</taxon>
        <taxon>Aphanomyces</taxon>
    </lineage>
</organism>
<dbReference type="InterPro" id="IPR030445">
    <property type="entry name" value="H3-K79_meTrfase"/>
</dbReference>
<keyword evidence="3" id="KW-0156">Chromatin regulator</keyword>
<dbReference type="AlphaFoldDB" id="A0A485LRQ3"/>
<dbReference type="Gene3D" id="3.40.50.150">
    <property type="entry name" value="Vaccinia Virus protein VP39"/>
    <property type="match status" value="1"/>
</dbReference>
<reference evidence="8 9" key="1">
    <citation type="submission" date="2019-03" db="EMBL/GenBank/DDBJ databases">
        <authorList>
            <person name="Gaulin E."/>
            <person name="Dumas B."/>
        </authorList>
    </citation>
    <scope>NUCLEOTIDE SEQUENCE [LARGE SCALE GENOMIC DNA]</scope>
    <source>
        <strain evidence="8">CBS 568.67</strain>
    </source>
</reference>
<evidence type="ECO:0000256" key="5">
    <source>
        <dbReference type="ARBA" id="ARBA00047770"/>
    </source>
</evidence>
<comment type="catalytic activity">
    <reaction evidence="5">
        <text>L-lysyl(79)-[histone H3] + 3 S-adenosyl-L-methionine = N(6),N(6),N(6)-trimethyl-L-lysyl(79)-[histone H3] + 3 S-adenosyl-L-homocysteine + 3 H(+)</text>
        <dbReference type="Rhea" id="RHEA:60328"/>
        <dbReference type="Rhea" id="RHEA-COMP:15549"/>
        <dbReference type="Rhea" id="RHEA-COMP:15552"/>
        <dbReference type="ChEBI" id="CHEBI:15378"/>
        <dbReference type="ChEBI" id="CHEBI:29969"/>
        <dbReference type="ChEBI" id="CHEBI:57856"/>
        <dbReference type="ChEBI" id="CHEBI:59789"/>
        <dbReference type="ChEBI" id="CHEBI:61961"/>
        <dbReference type="EC" id="2.1.1.360"/>
    </reaction>
</comment>
<evidence type="ECO:0000256" key="3">
    <source>
        <dbReference type="ARBA" id="ARBA00022853"/>
    </source>
</evidence>
<dbReference type="OrthoDB" id="443402at2759"/>
<keyword evidence="9" id="KW-1185">Reference proteome</keyword>
<name>A0A485LRQ3_9STRA</name>
<dbReference type="PANTHER" id="PTHR21451:SF19">
    <property type="entry name" value="ACTIVATED IN BLOCKED UNFOLDED PROTEIN RESPONSE"/>
    <property type="match status" value="1"/>
</dbReference>
<evidence type="ECO:0000259" key="6">
    <source>
        <dbReference type="Pfam" id="PF08123"/>
    </source>
</evidence>
<evidence type="ECO:0000256" key="4">
    <source>
        <dbReference type="ARBA" id="ARBA00029821"/>
    </source>
</evidence>
<dbReference type="Proteomes" id="UP000332933">
    <property type="component" value="Unassembled WGS sequence"/>
</dbReference>
<dbReference type="GO" id="GO:0051726">
    <property type="term" value="P:regulation of cell cycle"/>
    <property type="evidence" value="ECO:0007669"/>
    <property type="project" value="InterPro"/>
</dbReference>
<evidence type="ECO:0000313" key="8">
    <source>
        <dbReference type="EMBL" id="VFT99834.1"/>
    </source>
</evidence>
<dbReference type="EMBL" id="CAADRA010007256">
    <property type="protein sequence ID" value="VFT99834.1"/>
    <property type="molecule type" value="Genomic_DNA"/>
</dbReference>